<organism evidence="9 10">
    <name type="scientific">Pseudoalteromonas spongiae</name>
    <dbReference type="NCBI Taxonomy" id="298657"/>
    <lineage>
        <taxon>Bacteria</taxon>
        <taxon>Pseudomonadati</taxon>
        <taxon>Pseudomonadota</taxon>
        <taxon>Gammaproteobacteria</taxon>
        <taxon>Alteromonadales</taxon>
        <taxon>Pseudoalteromonadaceae</taxon>
        <taxon>Pseudoalteromonas</taxon>
    </lineage>
</organism>
<dbReference type="InterPro" id="IPR058679">
    <property type="entry name" value="RlmG_N"/>
</dbReference>
<reference evidence="9 10" key="1">
    <citation type="submission" date="2023-12" db="EMBL/GenBank/DDBJ databases">
        <title>Friends and Foes: Symbiotic and Algicidal bacterial influence on Karenia brevis blooms.</title>
        <authorList>
            <person name="Fei C."/>
            <person name="Mohamed A.R."/>
            <person name="Booker A."/>
            <person name="Arshad M."/>
            <person name="Klass S."/>
            <person name="Ahn S."/>
            <person name="Gilbert P.M."/>
            <person name="Heil C.A."/>
            <person name="Martinez J.M."/>
            <person name="Amin S.A."/>
        </authorList>
    </citation>
    <scope>NUCLEOTIDE SEQUENCE [LARGE SCALE GENOMIC DNA]</scope>
    <source>
        <strain evidence="9 10">CE15</strain>
    </source>
</reference>
<dbReference type="Gene3D" id="3.40.50.150">
    <property type="entry name" value="Vaccinia Virus protein VP39"/>
    <property type="match status" value="2"/>
</dbReference>
<feature type="domain" description="Methyltransferase small" evidence="7">
    <location>
        <begin position="211"/>
        <end position="382"/>
    </location>
</feature>
<sequence length="389" mass="43530">MSQTSSDSQLNEIAQLGENTFTLSRFPLKQKNASLQAWDAADEYLVNYIEQQQLVENSSKVLIINDGFGALACAFNHVFIYHLNDSFVAEQAAHYNLEKNQLTDENTVFLKSLDALPNDLDLVLIKVPKNAGYLTFLLSQLSKVLRQNTPIIAAGKVKDIHSSTIQLFERFSGPTTTSLAVKKSRLILSKQHNKAQESKFPITWPLEKTQFTITNHANVFSRDSLDIGARFFINYLPQGSKKQRIIDLGCGNGVIGLTTLERCPNALVTFVDESAMAVASAKHNVTTNLPEQLENCTFLHNDCLTGVESNSADLILCNPPFHQQQAVTDHIAWQMFVDSFRCLRDGGELRIVGNRHLNYHEKLKRLFGGYKLLGSNKKFVVLSAKKRAL</sequence>
<keyword evidence="3 6" id="KW-0489">Methyltransferase</keyword>
<dbReference type="GO" id="GO:0032259">
    <property type="term" value="P:methylation"/>
    <property type="evidence" value="ECO:0007669"/>
    <property type="project" value="UniProtKB-KW"/>
</dbReference>
<accession>A0ABU8ET37</accession>
<feature type="domain" description="RlmG N-terminal" evidence="8">
    <location>
        <begin position="14"/>
        <end position="191"/>
    </location>
</feature>
<dbReference type="EMBL" id="JBAWKS010000001">
    <property type="protein sequence ID" value="MEI4550144.1"/>
    <property type="molecule type" value="Genomic_DNA"/>
</dbReference>
<dbReference type="GO" id="GO:0008168">
    <property type="term" value="F:methyltransferase activity"/>
    <property type="evidence" value="ECO:0007669"/>
    <property type="project" value="UniProtKB-KW"/>
</dbReference>
<dbReference type="PROSITE" id="PS00092">
    <property type="entry name" value="N6_MTASE"/>
    <property type="match status" value="1"/>
</dbReference>
<dbReference type="SUPFAM" id="SSF53335">
    <property type="entry name" value="S-adenosyl-L-methionine-dependent methyltransferases"/>
    <property type="match status" value="1"/>
</dbReference>
<keyword evidence="5 6" id="KW-0949">S-adenosyl-L-methionine</keyword>
<comment type="function">
    <text evidence="6">Specifically methylates the guanine in position 1835 (m2G1835) of 23S rRNA.</text>
</comment>
<evidence type="ECO:0000259" key="7">
    <source>
        <dbReference type="Pfam" id="PF05175"/>
    </source>
</evidence>
<dbReference type="InterPro" id="IPR007848">
    <property type="entry name" value="Small_mtfrase_dom"/>
</dbReference>
<evidence type="ECO:0000256" key="5">
    <source>
        <dbReference type="ARBA" id="ARBA00022691"/>
    </source>
</evidence>
<dbReference type="CDD" id="cd02440">
    <property type="entry name" value="AdoMet_MTases"/>
    <property type="match status" value="1"/>
</dbReference>
<dbReference type="EC" id="2.1.1.174" evidence="6"/>
<comment type="caution">
    <text evidence="9">The sequence shown here is derived from an EMBL/GenBank/DDBJ whole genome shotgun (WGS) entry which is preliminary data.</text>
</comment>
<dbReference type="Pfam" id="PF26049">
    <property type="entry name" value="RLMG_N"/>
    <property type="match status" value="1"/>
</dbReference>
<dbReference type="PIRSF" id="PIRSF037565">
    <property type="entry name" value="RRNA_m2G_Mtase_RsmD_prd"/>
    <property type="match status" value="1"/>
</dbReference>
<gene>
    <name evidence="6" type="primary">rlmG</name>
    <name evidence="9" type="ORF">WAE96_10750</name>
</gene>
<keyword evidence="1 6" id="KW-0963">Cytoplasm</keyword>
<dbReference type="RefSeq" id="WP_336435438.1">
    <property type="nucleotide sequence ID" value="NZ_JBAWKS010000001.1"/>
</dbReference>
<dbReference type="Proteomes" id="UP001382455">
    <property type="component" value="Unassembled WGS sequence"/>
</dbReference>
<dbReference type="Pfam" id="PF05175">
    <property type="entry name" value="MTS"/>
    <property type="match status" value="1"/>
</dbReference>
<dbReference type="InterPro" id="IPR002052">
    <property type="entry name" value="DNA_methylase_N6_adenine_CS"/>
</dbReference>
<comment type="catalytic activity">
    <reaction evidence="6">
        <text>guanosine(1835) in 23S rRNA + S-adenosyl-L-methionine = N(2)-methylguanosine(1835) in 23S rRNA + S-adenosyl-L-homocysteine + H(+)</text>
        <dbReference type="Rhea" id="RHEA:42744"/>
        <dbReference type="Rhea" id="RHEA-COMP:10217"/>
        <dbReference type="Rhea" id="RHEA-COMP:10218"/>
        <dbReference type="ChEBI" id="CHEBI:15378"/>
        <dbReference type="ChEBI" id="CHEBI:57856"/>
        <dbReference type="ChEBI" id="CHEBI:59789"/>
        <dbReference type="ChEBI" id="CHEBI:74269"/>
        <dbReference type="ChEBI" id="CHEBI:74481"/>
        <dbReference type="EC" id="2.1.1.174"/>
    </reaction>
</comment>
<proteinExistence type="inferred from homology"/>
<evidence type="ECO:0000256" key="4">
    <source>
        <dbReference type="ARBA" id="ARBA00022679"/>
    </source>
</evidence>
<evidence type="ECO:0000256" key="3">
    <source>
        <dbReference type="ARBA" id="ARBA00022603"/>
    </source>
</evidence>
<evidence type="ECO:0000256" key="2">
    <source>
        <dbReference type="ARBA" id="ARBA00022552"/>
    </source>
</evidence>
<dbReference type="PANTHER" id="PTHR47816">
    <property type="entry name" value="RIBOSOMAL RNA SMALL SUBUNIT METHYLTRANSFERASE C"/>
    <property type="match status" value="1"/>
</dbReference>
<comment type="similarity">
    <text evidence="6">Belongs to the methyltransferase superfamily. RlmG family.</text>
</comment>
<keyword evidence="4 6" id="KW-0808">Transferase</keyword>
<evidence type="ECO:0000259" key="8">
    <source>
        <dbReference type="Pfam" id="PF26049"/>
    </source>
</evidence>
<evidence type="ECO:0000256" key="6">
    <source>
        <dbReference type="HAMAP-Rule" id="MF_01859"/>
    </source>
</evidence>
<dbReference type="HAMAP" id="MF_01859">
    <property type="entry name" value="23SrRNA_methyltr_G"/>
    <property type="match status" value="1"/>
</dbReference>
<dbReference type="InterPro" id="IPR017237">
    <property type="entry name" value="RLMG"/>
</dbReference>
<evidence type="ECO:0000313" key="10">
    <source>
        <dbReference type="Proteomes" id="UP001382455"/>
    </source>
</evidence>
<protein>
    <recommendedName>
        <fullName evidence="6">Ribosomal RNA large subunit methyltransferase G</fullName>
        <ecNumber evidence="6">2.1.1.174</ecNumber>
    </recommendedName>
    <alternativeName>
        <fullName evidence="6">23S rRNA m2G1835 methyltransferase</fullName>
    </alternativeName>
    <alternativeName>
        <fullName evidence="6">rRNA (guanine-N(2)-)-methyltransferase RlmG</fullName>
    </alternativeName>
</protein>
<dbReference type="InterPro" id="IPR029063">
    <property type="entry name" value="SAM-dependent_MTases_sf"/>
</dbReference>
<dbReference type="InterPro" id="IPR046977">
    <property type="entry name" value="RsmC/RlmG"/>
</dbReference>
<keyword evidence="2 6" id="KW-0698">rRNA processing</keyword>
<keyword evidence="10" id="KW-1185">Reference proteome</keyword>
<name>A0ABU8ET37_9GAMM</name>
<comment type="subcellular location">
    <subcellularLocation>
        <location evidence="6">Cytoplasm</location>
    </subcellularLocation>
</comment>
<evidence type="ECO:0000256" key="1">
    <source>
        <dbReference type="ARBA" id="ARBA00022490"/>
    </source>
</evidence>
<dbReference type="PANTHER" id="PTHR47816:SF5">
    <property type="entry name" value="RIBOSOMAL RNA LARGE SUBUNIT METHYLTRANSFERASE G"/>
    <property type="match status" value="1"/>
</dbReference>
<evidence type="ECO:0000313" key="9">
    <source>
        <dbReference type="EMBL" id="MEI4550144.1"/>
    </source>
</evidence>